<evidence type="ECO:0000256" key="5">
    <source>
        <dbReference type="SAM" id="MobiDB-lite"/>
    </source>
</evidence>
<feature type="region of interest" description="Disordered" evidence="5">
    <location>
        <begin position="1"/>
        <end position="77"/>
    </location>
</feature>
<evidence type="ECO:0000256" key="3">
    <source>
        <dbReference type="ARBA" id="ARBA00022989"/>
    </source>
</evidence>
<keyword evidence="4" id="KW-0472">Membrane</keyword>
<evidence type="ECO:0000256" key="4">
    <source>
        <dbReference type="ARBA" id="ARBA00023136"/>
    </source>
</evidence>
<dbReference type="InterPro" id="IPR039175">
    <property type="entry name" value="TIM22"/>
</dbReference>
<dbReference type="GO" id="GO:0045039">
    <property type="term" value="P:protein insertion into mitochondrial inner membrane"/>
    <property type="evidence" value="ECO:0007669"/>
    <property type="project" value="InterPro"/>
</dbReference>
<dbReference type="GO" id="GO:0042721">
    <property type="term" value="C:TIM22 mitochondrial import inner membrane insertion complex"/>
    <property type="evidence" value="ECO:0007669"/>
    <property type="project" value="InterPro"/>
</dbReference>
<dbReference type="AlphaFoldDB" id="K4A398"/>
<keyword evidence="3" id="KW-1133">Transmembrane helix</keyword>
<reference evidence="6" key="2">
    <citation type="submission" date="2018-08" db="UniProtKB">
        <authorList>
            <consortium name="EnsemblPlants"/>
        </authorList>
    </citation>
    <scope>IDENTIFICATION</scope>
    <source>
        <strain evidence="6">Yugu1</strain>
    </source>
</reference>
<organism evidence="6 7">
    <name type="scientific">Setaria italica</name>
    <name type="common">Foxtail millet</name>
    <name type="synonym">Panicum italicum</name>
    <dbReference type="NCBI Taxonomy" id="4555"/>
    <lineage>
        <taxon>Eukaryota</taxon>
        <taxon>Viridiplantae</taxon>
        <taxon>Streptophyta</taxon>
        <taxon>Embryophyta</taxon>
        <taxon>Tracheophyta</taxon>
        <taxon>Spermatophyta</taxon>
        <taxon>Magnoliopsida</taxon>
        <taxon>Liliopsida</taxon>
        <taxon>Poales</taxon>
        <taxon>Poaceae</taxon>
        <taxon>PACMAD clade</taxon>
        <taxon>Panicoideae</taxon>
        <taxon>Panicodae</taxon>
        <taxon>Paniceae</taxon>
        <taxon>Cenchrinae</taxon>
        <taxon>Setaria</taxon>
    </lineage>
</organism>
<protein>
    <recommendedName>
        <fullName evidence="8">Mitochondrial import inner membrane translocase subunit Tim17/Tim22/Tim23 family protein</fullName>
    </recommendedName>
</protein>
<keyword evidence="2" id="KW-0812">Transmembrane</keyword>
<dbReference type="eggNOG" id="KOG3225">
    <property type="taxonomic scope" value="Eukaryota"/>
</dbReference>
<dbReference type="EnsemblPlants" id="KQL23990">
    <property type="protein sequence ID" value="KQL23990"/>
    <property type="gene ID" value="SETIT_033351mg"/>
</dbReference>
<keyword evidence="7" id="KW-1185">Reference proteome</keyword>
<dbReference type="OMA" id="AMQFNGP"/>
<evidence type="ECO:0000313" key="6">
    <source>
        <dbReference type="EnsemblPlants" id="KQL23990"/>
    </source>
</evidence>
<dbReference type="InParanoid" id="K4A398"/>
<dbReference type="PANTHER" id="PTHR14110">
    <property type="entry name" value="MITOCHONDRIAL IMPORT INNER MEMBRANE TRANSLOCASE SUBUNIT TIM22"/>
    <property type="match status" value="1"/>
</dbReference>
<dbReference type="EMBL" id="AGNK02000995">
    <property type="status" value="NOT_ANNOTATED_CDS"/>
    <property type="molecule type" value="Genomic_DNA"/>
</dbReference>
<dbReference type="PANTHER" id="PTHR14110:SF17">
    <property type="entry name" value="OS09G0279300 PROTEIN"/>
    <property type="match status" value="1"/>
</dbReference>
<evidence type="ECO:0008006" key="8">
    <source>
        <dbReference type="Google" id="ProtNLM"/>
    </source>
</evidence>
<accession>K4A398</accession>
<dbReference type="FunCoup" id="K4A398">
    <property type="interactions" value="4"/>
</dbReference>
<dbReference type="Pfam" id="PF02466">
    <property type="entry name" value="Tim17"/>
    <property type="match status" value="1"/>
</dbReference>
<evidence type="ECO:0000313" key="7">
    <source>
        <dbReference type="Proteomes" id="UP000004995"/>
    </source>
</evidence>
<dbReference type="HOGENOM" id="CLU_1269785_0_0_1"/>
<feature type="compositionally biased region" description="Basic residues" evidence="5">
    <location>
        <begin position="22"/>
        <end position="38"/>
    </location>
</feature>
<dbReference type="Proteomes" id="UP000004995">
    <property type="component" value="Unassembled WGS sequence"/>
</dbReference>
<dbReference type="STRING" id="4555.K4A398"/>
<reference evidence="7" key="1">
    <citation type="journal article" date="2012" name="Nat. Biotechnol.">
        <title>Reference genome sequence of the model plant Setaria.</title>
        <authorList>
            <person name="Bennetzen J.L."/>
            <person name="Schmutz J."/>
            <person name="Wang H."/>
            <person name="Percifield R."/>
            <person name="Hawkins J."/>
            <person name="Pontaroli A.C."/>
            <person name="Estep M."/>
            <person name="Feng L."/>
            <person name="Vaughn J.N."/>
            <person name="Grimwood J."/>
            <person name="Jenkins J."/>
            <person name="Barry K."/>
            <person name="Lindquist E."/>
            <person name="Hellsten U."/>
            <person name="Deshpande S."/>
            <person name="Wang X."/>
            <person name="Wu X."/>
            <person name="Mitros T."/>
            <person name="Triplett J."/>
            <person name="Yang X."/>
            <person name="Ye C.Y."/>
            <person name="Mauro-Herrera M."/>
            <person name="Wang L."/>
            <person name="Li P."/>
            <person name="Sharma M."/>
            <person name="Sharma R."/>
            <person name="Ronald P.C."/>
            <person name="Panaud O."/>
            <person name="Kellogg E.A."/>
            <person name="Brutnell T.P."/>
            <person name="Doust A.N."/>
            <person name="Tuskan G.A."/>
            <person name="Rokhsar D."/>
            <person name="Devos K.M."/>
        </authorList>
    </citation>
    <scope>NUCLEOTIDE SEQUENCE [LARGE SCALE GENOMIC DNA]</scope>
    <source>
        <strain evidence="7">cv. Yugu1</strain>
    </source>
</reference>
<name>K4A398_SETIT</name>
<sequence length="218" mass="23022">LIFLRRKPSLASPSGGLEERGKPRRGRTRAPQAKRGRQGRLPGSASPPTRRARHPPGSSRPVRPTGRHSPLGSMEDSNLRGLVGEEIVMETGKAAGIGLAAGSVWGALFSMLHDGPQVGSNIKYPQLIRTGKVCGHYAANFAVIGATYVGVEQALEKYRMKKDIFNGVAAGFATGAAMGFRVGSSRTAVLSGSALALTSVLLDVTGMRTTNEEKKGHH</sequence>
<evidence type="ECO:0000256" key="1">
    <source>
        <dbReference type="ARBA" id="ARBA00004141"/>
    </source>
</evidence>
<dbReference type="Gramene" id="KQL23990">
    <property type="protein sequence ID" value="KQL23990"/>
    <property type="gene ID" value="SETIT_033351mg"/>
</dbReference>
<proteinExistence type="predicted"/>
<evidence type="ECO:0000256" key="2">
    <source>
        <dbReference type="ARBA" id="ARBA00022692"/>
    </source>
</evidence>
<comment type="subcellular location">
    <subcellularLocation>
        <location evidence="1">Membrane</location>
        <topology evidence="1">Multi-pass membrane protein</topology>
    </subcellularLocation>
</comment>